<dbReference type="AlphaFoldDB" id="A0A4S4G074"/>
<dbReference type="Proteomes" id="UP000307380">
    <property type="component" value="Unassembled WGS sequence"/>
</dbReference>
<gene>
    <name evidence="2" type="ORF">E6C70_04705</name>
</gene>
<feature type="domain" description="Luciferase" evidence="1">
    <location>
        <begin position="47"/>
        <end position="109"/>
    </location>
</feature>
<comment type="caution">
    <text evidence="2">The sequence shown here is derived from an EMBL/GenBank/DDBJ whole genome shotgun (WGS) entry which is preliminary data.</text>
</comment>
<evidence type="ECO:0000313" key="3">
    <source>
        <dbReference type="Proteomes" id="UP000307380"/>
    </source>
</evidence>
<dbReference type="OrthoDB" id="822427at2"/>
<dbReference type="Pfam" id="PF17648">
    <property type="entry name" value="Luciferase"/>
    <property type="match status" value="1"/>
</dbReference>
<proteinExistence type="predicted"/>
<accession>A0A4S4G074</accession>
<protein>
    <recommendedName>
        <fullName evidence="1">Luciferase domain-containing protein</fullName>
    </recommendedName>
</protein>
<dbReference type="InterPro" id="IPR040841">
    <property type="entry name" value="Luciferase_dom"/>
</dbReference>
<keyword evidence="3" id="KW-1185">Reference proteome</keyword>
<organism evidence="2 3">
    <name type="scientific">Orlajensenia flava</name>
    <dbReference type="NCBI Taxonomy" id="2565934"/>
    <lineage>
        <taxon>Bacteria</taxon>
        <taxon>Bacillati</taxon>
        <taxon>Actinomycetota</taxon>
        <taxon>Actinomycetes</taxon>
        <taxon>Micrococcales</taxon>
        <taxon>Microbacteriaceae</taxon>
        <taxon>Orlajensenia</taxon>
    </lineage>
</organism>
<dbReference type="EMBL" id="SSSN01000003">
    <property type="protein sequence ID" value="THG35882.1"/>
    <property type="molecule type" value="Genomic_DNA"/>
</dbReference>
<name>A0A4S4G074_9MICO</name>
<evidence type="ECO:0000313" key="2">
    <source>
        <dbReference type="EMBL" id="THG35882.1"/>
    </source>
</evidence>
<sequence>MAGALAIPGVIEGHSQVSPASSRALFLVDREAERDPQTSLASGRRLEPVHVHGVDDTSIHLCLPAERGAVLDSLGWAEPHQYGDHGTEYLVYGPRDDAELAIVLGIVAESIAFAR</sequence>
<reference evidence="2 3" key="1">
    <citation type="submission" date="2019-04" db="EMBL/GenBank/DDBJ databases">
        <authorList>
            <person name="Jiang L."/>
        </authorList>
    </citation>
    <scope>NUCLEOTIDE SEQUENCE [LARGE SCALE GENOMIC DNA]</scope>
    <source>
        <strain evidence="2 3">YIM 131861</strain>
    </source>
</reference>
<evidence type="ECO:0000259" key="1">
    <source>
        <dbReference type="Pfam" id="PF17648"/>
    </source>
</evidence>